<keyword evidence="4" id="KW-0804">Transcription</keyword>
<organism evidence="7 8">
    <name type="scientific">Sedimentitalea nanhaiensis</name>
    <dbReference type="NCBI Taxonomy" id="999627"/>
    <lineage>
        <taxon>Bacteria</taxon>
        <taxon>Pseudomonadati</taxon>
        <taxon>Pseudomonadota</taxon>
        <taxon>Alphaproteobacteria</taxon>
        <taxon>Rhodobacterales</taxon>
        <taxon>Paracoccaceae</taxon>
        <taxon>Sedimentitalea</taxon>
    </lineage>
</organism>
<dbReference type="InterPro" id="IPR001647">
    <property type="entry name" value="HTH_TetR"/>
</dbReference>
<evidence type="ECO:0000313" key="8">
    <source>
        <dbReference type="Proteomes" id="UP000182466"/>
    </source>
</evidence>
<dbReference type="InterPro" id="IPR009057">
    <property type="entry name" value="Homeodomain-like_sf"/>
</dbReference>
<feature type="DNA-binding region" description="H-T-H motif" evidence="5">
    <location>
        <begin position="31"/>
        <end position="50"/>
    </location>
</feature>
<evidence type="ECO:0000256" key="4">
    <source>
        <dbReference type="ARBA" id="ARBA00023163"/>
    </source>
</evidence>
<dbReference type="OrthoDB" id="5293556at2"/>
<evidence type="ECO:0000256" key="2">
    <source>
        <dbReference type="ARBA" id="ARBA00023015"/>
    </source>
</evidence>
<proteinExistence type="predicted"/>
<sequence length="204" mass="22457">MLSRKPADERKAEIAAAVLRLADELGPDRLTTQAVADAVGLTQPAIFRHFRTKQDLWLAVTALISERLKATWAEALASSDDPGPRIEALILGQLRQIEAMPAIPSILFSRELQVENDDLRRSVLALMTQLVAMLTRELAEGQKAGLFDPGLPPEDGALLLVSLVQGLAMRWTLGQRGFALVTEGRRLLDAQIRLIRLPNPESLR</sequence>
<dbReference type="RefSeq" id="WP_027261945.1">
    <property type="nucleotide sequence ID" value="NZ_FPAW01000037.1"/>
</dbReference>
<dbReference type="PROSITE" id="PS01081">
    <property type="entry name" value="HTH_TETR_1"/>
    <property type="match status" value="1"/>
</dbReference>
<dbReference type="InterPro" id="IPR023772">
    <property type="entry name" value="DNA-bd_HTH_TetR-type_CS"/>
</dbReference>
<dbReference type="Proteomes" id="UP000182466">
    <property type="component" value="Unassembled WGS sequence"/>
</dbReference>
<dbReference type="InterPro" id="IPR039538">
    <property type="entry name" value="BetI_C"/>
</dbReference>
<dbReference type="Pfam" id="PF13977">
    <property type="entry name" value="TetR_C_6"/>
    <property type="match status" value="1"/>
</dbReference>
<evidence type="ECO:0000259" key="6">
    <source>
        <dbReference type="PROSITE" id="PS50977"/>
    </source>
</evidence>
<dbReference type="InterPro" id="IPR050109">
    <property type="entry name" value="HTH-type_TetR-like_transc_reg"/>
</dbReference>
<keyword evidence="8" id="KW-1185">Reference proteome</keyword>
<dbReference type="PANTHER" id="PTHR30055:SF240">
    <property type="entry name" value="HTH-TYPE TRANSCRIPTIONAL REGULATOR ACRR"/>
    <property type="match status" value="1"/>
</dbReference>
<gene>
    <name evidence="7" type="ORF">SAMN05216236_1376</name>
</gene>
<name>A0A1I7DXJ1_9RHOB</name>
<evidence type="ECO:0000256" key="3">
    <source>
        <dbReference type="ARBA" id="ARBA00023125"/>
    </source>
</evidence>
<dbReference type="Gene3D" id="1.10.357.10">
    <property type="entry name" value="Tetracycline Repressor, domain 2"/>
    <property type="match status" value="1"/>
</dbReference>
<dbReference type="EMBL" id="FPAW01000037">
    <property type="protein sequence ID" value="SFU16399.1"/>
    <property type="molecule type" value="Genomic_DNA"/>
</dbReference>
<keyword evidence="1" id="KW-0678">Repressor</keyword>
<reference evidence="7 8" key="1">
    <citation type="submission" date="2016-10" db="EMBL/GenBank/DDBJ databases">
        <authorList>
            <person name="de Groot N.N."/>
        </authorList>
    </citation>
    <scope>NUCLEOTIDE SEQUENCE [LARGE SCALE GENOMIC DNA]</scope>
    <source>
        <strain evidence="7 8">CGMCC 1.10959</strain>
    </source>
</reference>
<evidence type="ECO:0000313" key="7">
    <source>
        <dbReference type="EMBL" id="SFU16399.1"/>
    </source>
</evidence>
<feature type="domain" description="HTH tetR-type" evidence="6">
    <location>
        <begin position="8"/>
        <end position="68"/>
    </location>
</feature>
<protein>
    <submittedName>
        <fullName evidence="7">Transcriptional regulator, TetR family</fullName>
    </submittedName>
</protein>
<dbReference type="STRING" id="999627.SAMN05216236_1376"/>
<dbReference type="eggNOG" id="COG1309">
    <property type="taxonomic scope" value="Bacteria"/>
</dbReference>
<evidence type="ECO:0000256" key="1">
    <source>
        <dbReference type="ARBA" id="ARBA00022491"/>
    </source>
</evidence>
<accession>A0A1I7DXJ1</accession>
<keyword evidence="2" id="KW-0805">Transcription regulation</keyword>
<dbReference type="PROSITE" id="PS50977">
    <property type="entry name" value="HTH_TETR_2"/>
    <property type="match status" value="1"/>
</dbReference>
<dbReference type="InterPro" id="IPR036271">
    <property type="entry name" value="Tet_transcr_reg_TetR-rel_C_sf"/>
</dbReference>
<dbReference type="SUPFAM" id="SSF46689">
    <property type="entry name" value="Homeodomain-like"/>
    <property type="match status" value="1"/>
</dbReference>
<keyword evidence="3 5" id="KW-0238">DNA-binding</keyword>
<dbReference type="Pfam" id="PF00440">
    <property type="entry name" value="TetR_N"/>
    <property type="match status" value="1"/>
</dbReference>
<dbReference type="GO" id="GO:0000976">
    <property type="term" value="F:transcription cis-regulatory region binding"/>
    <property type="evidence" value="ECO:0007669"/>
    <property type="project" value="TreeGrafter"/>
</dbReference>
<dbReference type="AlphaFoldDB" id="A0A1I7DXJ1"/>
<dbReference type="SUPFAM" id="SSF48498">
    <property type="entry name" value="Tetracyclin repressor-like, C-terminal domain"/>
    <property type="match status" value="1"/>
</dbReference>
<dbReference type="GO" id="GO:0003700">
    <property type="term" value="F:DNA-binding transcription factor activity"/>
    <property type="evidence" value="ECO:0007669"/>
    <property type="project" value="TreeGrafter"/>
</dbReference>
<dbReference type="PANTHER" id="PTHR30055">
    <property type="entry name" value="HTH-TYPE TRANSCRIPTIONAL REGULATOR RUTR"/>
    <property type="match status" value="1"/>
</dbReference>
<evidence type="ECO:0000256" key="5">
    <source>
        <dbReference type="PROSITE-ProRule" id="PRU00335"/>
    </source>
</evidence>